<dbReference type="GO" id="GO:0016020">
    <property type="term" value="C:membrane"/>
    <property type="evidence" value="ECO:0007669"/>
    <property type="project" value="UniProtKB-SubCell"/>
</dbReference>
<keyword evidence="10" id="KW-1185">Reference proteome</keyword>
<evidence type="ECO:0000256" key="7">
    <source>
        <dbReference type="SAM" id="Phobius"/>
    </source>
</evidence>
<evidence type="ECO:0000256" key="1">
    <source>
        <dbReference type="ARBA" id="ARBA00004141"/>
    </source>
</evidence>
<feature type="transmembrane region" description="Helical" evidence="7">
    <location>
        <begin position="152"/>
        <end position="170"/>
    </location>
</feature>
<evidence type="ECO:0000256" key="5">
    <source>
        <dbReference type="ARBA" id="ARBA00023136"/>
    </source>
</evidence>
<dbReference type="GO" id="GO:0022857">
    <property type="term" value="F:transmembrane transporter activity"/>
    <property type="evidence" value="ECO:0007669"/>
    <property type="project" value="InterPro"/>
</dbReference>
<dbReference type="Proteomes" id="UP000290849">
    <property type="component" value="Unassembled WGS sequence"/>
</dbReference>
<evidence type="ECO:0000313" key="10">
    <source>
        <dbReference type="Proteomes" id="UP000290849"/>
    </source>
</evidence>
<feature type="transmembrane region" description="Helical" evidence="7">
    <location>
        <begin position="489"/>
        <end position="507"/>
    </location>
</feature>
<evidence type="ECO:0000259" key="8">
    <source>
        <dbReference type="PROSITE" id="PS50850"/>
    </source>
</evidence>
<reference evidence="9 10" key="1">
    <citation type="journal article" date="2017" name="Int. J. Syst. Evol. Microbiol.">
        <title>Achromobacter aloeverae sp. nov., isolated from the root of Aloe vera (L.) Burm.f.</title>
        <authorList>
            <person name="Kuncharoen N."/>
            <person name="Muramatsu Y."/>
            <person name="Shibata C."/>
            <person name="Kamakura Y."/>
            <person name="Nakagawa Y."/>
            <person name="Tanasupawat S."/>
        </authorList>
    </citation>
    <scope>NUCLEOTIDE SEQUENCE [LARGE SCALE GENOMIC DNA]</scope>
    <source>
        <strain evidence="9 10">AVA-1</strain>
    </source>
</reference>
<dbReference type="CDD" id="cd17321">
    <property type="entry name" value="MFS_MMR_MDR_like"/>
    <property type="match status" value="1"/>
</dbReference>
<dbReference type="InterPro" id="IPR036259">
    <property type="entry name" value="MFS_trans_sf"/>
</dbReference>
<name>A0A4Q1HPM2_9BURK</name>
<feature type="transmembrane region" description="Helical" evidence="7">
    <location>
        <begin position="34"/>
        <end position="53"/>
    </location>
</feature>
<dbReference type="AlphaFoldDB" id="A0A4Q1HPM2"/>
<protein>
    <submittedName>
        <fullName evidence="9">MFS transporter</fullName>
    </submittedName>
</protein>
<dbReference type="PANTHER" id="PTHR42718:SF9">
    <property type="entry name" value="MAJOR FACILITATOR SUPERFAMILY MULTIDRUG TRANSPORTER MFSC"/>
    <property type="match status" value="1"/>
</dbReference>
<feature type="transmembrane region" description="Helical" evidence="7">
    <location>
        <begin position="65"/>
        <end position="88"/>
    </location>
</feature>
<feature type="transmembrane region" description="Helical" evidence="7">
    <location>
        <begin position="256"/>
        <end position="276"/>
    </location>
</feature>
<keyword evidence="3 7" id="KW-0812">Transmembrane</keyword>
<dbReference type="Gene3D" id="1.20.1720.10">
    <property type="entry name" value="Multidrug resistance protein D"/>
    <property type="match status" value="1"/>
</dbReference>
<gene>
    <name evidence="9" type="ORF">C7R54_01620</name>
</gene>
<comment type="subcellular location">
    <subcellularLocation>
        <location evidence="1">Membrane</location>
        <topology evidence="1">Multi-pass membrane protein</topology>
    </subcellularLocation>
</comment>
<dbReference type="PROSITE" id="PS50850">
    <property type="entry name" value="MFS"/>
    <property type="match status" value="1"/>
</dbReference>
<keyword evidence="4 7" id="KW-1133">Transmembrane helix</keyword>
<feature type="transmembrane region" description="Helical" evidence="7">
    <location>
        <begin position="297"/>
        <end position="323"/>
    </location>
</feature>
<dbReference type="Pfam" id="PF07690">
    <property type="entry name" value="MFS_1"/>
    <property type="match status" value="1"/>
</dbReference>
<keyword evidence="2" id="KW-0813">Transport</keyword>
<keyword evidence="5 7" id="KW-0472">Membrane</keyword>
<dbReference type="SUPFAM" id="SSF103473">
    <property type="entry name" value="MFS general substrate transporter"/>
    <property type="match status" value="2"/>
</dbReference>
<evidence type="ECO:0000313" key="9">
    <source>
        <dbReference type="EMBL" id="RXN92483.1"/>
    </source>
</evidence>
<feature type="compositionally biased region" description="Low complexity" evidence="6">
    <location>
        <begin position="182"/>
        <end position="192"/>
    </location>
</feature>
<evidence type="ECO:0000256" key="4">
    <source>
        <dbReference type="ARBA" id="ARBA00022989"/>
    </source>
</evidence>
<dbReference type="InterPro" id="IPR020846">
    <property type="entry name" value="MFS_dom"/>
</dbReference>
<accession>A0A4Q1HPM2</accession>
<feature type="transmembrane region" description="Helical" evidence="7">
    <location>
        <begin position="124"/>
        <end position="146"/>
    </location>
</feature>
<evidence type="ECO:0000256" key="3">
    <source>
        <dbReference type="ARBA" id="ARBA00022692"/>
    </source>
</evidence>
<feature type="domain" description="Major facilitator superfamily (MFS) profile" evidence="8">
    <location>
        <begin position="1"/>
        <end position="514"/>
    </location>
</feature>
<feature type="transmembrane region" description="Helical" evidence="7">
    <location>
        <begin position="465"/>
        <end position="482"/>
    </location>
</feature>
<feature type="transmembrane region" description="Helical" evidence="7">
    <location>
        <begin position="232"/>
        <end position="250"/>
    </location>
</feature>
<feature type="transmembrane region" description="Helical" evidence="7">
    <location>
        <begin position="369"/>
        <end position="388"/>
    </location>
</feature>
<organism evidence="9 10">
    <name type="scientific">Achromobacter aloeverae</name>
    <dbReference type="NCBI Taxonomy" id="1750518"/>
    <lineage>
        <taxon>Bacteria</taxon>
        <taxon>Pseudomonadati</taxon>
        <taxon>Pseudomonadota</taxon>
        <taxon>Betaproteobacteria</taxon>
        <taxon>Burkholderiales</taxon>
        <taxon>Alcaligenaceae</taxon>
        <taxon>Achromobacter</taxon>
    </lineage>
</organism>
<dbReference type="InterPro" id="IPR011701">
    <property type="entry name" value="MFS"/>
</dbReference>
<dbReference type="PANTHER" id="PTHR42718">
    <property type="entry name" value="MAJOR FACILITATOR SUPERFAMILY MULTIDRUG TRANSPORTER MFSC"/>
    <property type="match status" value="1"/>
</dbReference>
<proteinExistence type="predicted"/>
<feature type="region of interest" description="Disordered" evidence="6">
    <location>
        <begin position="182"/>
        <end position="211"/>
    </location>
</feature>
<sequence length="522" mass="52017">MATSVSYVIVILDTSIVNVALNKLASAFGVGIDSLQWVVNAYTLMFASLLLTGGALGDRWGARRVYLAGLVTFMLASSGCAVAGTLAWLVGARALQGIGAALLVPCSLKLIHQACPAPGQRARAIGIWAGLGGVAMAAGPLIGGLLMQWLDWRALFLVNVPICLAGIAMAHRIAPASAPAASVPAGSVPTAPTLEPGRASDGASDHAPGCVQDPAPKLAPATAAIPPTPLDLVGLACGVLALGTTIGILIEGRVLGWMSPSILIGAAAAAAAWATLFRVEARHAAPMLPPSLFRNRLFSASVHLSLVSAFAFYGLLFVISLYYQQARGYTPLQAGLALLPMTAMVGIGNMSASALTARYGRKWPTIAALAGYAAGATGFGLALSAAAVPPATSAPGPAVSAMASAASAIASATCAAGSTVLTLCSLLVIGLAAGVITPLATAPALETVAQAKAGMAAAVLNTGRQAGAALGVAIFGAILGAVEPVETGMRMALGVVVMACLTAIPVWSLSLKAGHAGATTQD</sequence>
<dbReference type="Gene3D" id="1.20.1250.20">
    <property type="entry name" value="MFS general substrate transporter like domains"/>
    <property type="match status" value="1"/>
</dbReference>
<evidence type="ECO:0000256" key="2">
    <source>
        <dbReference type="ARBA" id="ARBA00022448"/>
    </source>
</evidence>
<dbReference type="EMBL" id="PYAL01000001">
    <property type="protein sequence ID" value="RXN92483.1"/>
    <property type="molecule type" value="Genomic_DNA"/>
</dbReference>
<evidence type="ECO:0000256" key="6">
    <source>
        <dbReference type="SAM" id="MobiDB-lite"/>
    </source>
</evidence>
<comment type="caution">
    <text evidence="9">The sequence shown here is derived from an EMBL/GenBank/DDBJ whole genome shotgun (WGS) entry which is preliminary data.</text>
</comment>